<dbReference type="InterPro" id="IPR039048">
    <property type="entry name" value="Trub2"/>
</dbReference>
<keyword evidence="3" id="KW-1185">Reference proteome</keyword>
<proteinExistence type="inferred from homology"/>
<dbReference type="GO" id="GO:0003723">
    <property type="term" value="F:RNA binding"/>
    <property type="evidence" value="ECO:0007669"/>
    <property type="project" value="InterPro"/>
</dbReference>
<reference evidence="4" key="1">
    <citation type="submission" date="2024-02" db="UniProtKB">
        <authorList>
            <consortium name="WormBaseParasite"/>
        </authorList>
    </citation>
    <scope>IDENTIFICATION</scope>
</reference>
<dbReference type="WBParaSite" id="MBELARI_LOCUS13769">
    <property type="protein sequence ID" value="MBELARI_LOCUS13769"/>
    <property type="gene ID" value="MBELARI_LOCUS13769"/>
</dbReference>
<dbReference type="GO" id="GO:0001522">
    <property type="term" value="P:pseudouridine synthesis"/>
    <property type="evidence" value="ECO:0007669"/>
    <property type="project" value="InterPro"/>
</dbReference>
<evidence type="ECO:0000313" key="4">
    <source>
        <dbReference type="WBParaSite" id="MBELARI_LOCUS13769"/>
    </source>
</evidence>
<protein>
    <submittedName>
        <fullName evidence="4">Pseudouridine synthase II N-terminal domain-containing protein</fullName>
    </submittedName>
</protein>
<dbReference type="InterPro" id="IPR020103">
    <property type="entry name" value="PsdUridine_synth_cat_dom_sf"/>
</dbReference>
<dbReference type="PANTHER" id="PTHR13195:SF0">
    <property type="entry name" value="PSEUDOURIDYLATE SYNTHASE TRUB2, MITOCHONDRIAL"/>
    <property type="match status" value="1"/>
</dbReference>
<dbReference type="GO" id="GO:0006396">
    <property type="term" value="P:RNA processing"/>
    <property type="evidence" value="ECO:0007669"/>
    <property type="project" value="InterPro"/>
</dbReference>
<dbReference type="Gene3D" id="3.30.2350.10">
    <property type="entry name" value="Pseudouridine synthase"/>
    <property type="match status" value="1"/>
</dbReference>
<dbReference type="InterPro" id="IPR002501">
    <property type="entry name" value="PsdUridine_synth_N"/>
</dbReference>
<dbReference type="PANTHER" id="PTHR13195">
    <property type="entry name" value="PSEUDOURIDINE SYNTHASE-RELATED"/>
    <property type="match status" value="1"/>
</dbReference>
<sequence length="341" mass="38832">MASPERILKALRGLVCVYKPVDIQLNSFKKTILNRIVEECNLVLPQAEQKIIDYPLVEENENGALVIVGSRRQRDYCHDPLVVGSSFRVEDIRMDEYTSMEATTSGVCLFGINEGCDLLPQIRDNAWSSTYRLEGTLGKKTRENLIKGRVTETAEFESISRGKVQKLFGKILSNFRRLSFELSGIDPQSETVFELARRGIPRPSVPGQLLMHRLELVIWKPPYFAIELSCSGETDATLRNFVNEIGLSLGTLASPVRLTRRGIGRFQAENALLSKQLNLQNFVRNIALNHEILLNHRRNTSPIFEETKPKELERKVIDAIGLRSQSEPLDAMKPYWKREYN</sequence>
<evidence type="ECO:0000259" key="2">
    <source>
        <dbReference type="Pfam" id="PF01509"/>
    </source>
</evidence>
<comment type="similarity">
    <text evidence="1">Belongs to the pseudouridine synthase TruB family.</text>
</comment>
<dbReference type="Proteomes" id="UP000887575">
    <property type="component" value="Unassembled WGS sequence"/>
</dbReference>
<dbReference type="AlphaFoldDB" id="A0AAF3EIB3"/>
<dbReference type="SUPFAM" id="SSF55120">
    <property type="entry name" value="Pseudouridine synthase"/>
    <property type="match status" value="1"/>
</dbReference>
<dbReference type="GO" id="GO:0009982">
    <property type="term" value="F:pseudouridine synthase activity"/>
    <property type="evidence" value="ECO:0007669"/>
    <property type="project" value="InterPro"/>
</dbReference>
<feature type="domain" description="Pseudouridine synthase II N-terminal" evidence="2">
    <location>
        <begin position="104"/>
        <end position="234"/>
    </location>
</feature>
<dbReference type="Pfam" id="PF01509">
    <property type="entry name" value="TruB_N"/>
    <property type="match status" value="1"/>
</dbReference>
<name>A0AAF3EIB3_9BILA</name>
<evidence type="ECO:0000256" key="1">
    <source>
        <dbReference type="ARBA" id="ARBA00008999"/>
    </source>
</evidence>
<organism evidence="3 4">
    <name type="scientific">Mesorhabditis belari</name>
    <dbReference type="NCBI Taxonomy" id="2138241"/>
    <lineage>
        <taxon>Eukaryota</taxon>
        <taxon>Metazoa</taxon>
        <taxon>Ecdysozoa</taxon>
        <taxon>Nematoda</taxon>
        <taxon>Chromadorea</taxon>
        <taxon>Rhabditida</taxon>
        <taxon>Rhabditina</taxon>
        <taxon>Rhabditomorpha</taxon>
        <taxon>Rhabditoidea</taxon>
        <taxon>Rhabditidae</taxon>
        <taxon>Mesorhabditinae</taxon>
        <taxon>Mesorhabditis</taxon>
    </lineage>
</organism>
<evidence type="ECO:0000313" key="3">
    <source>
        <dbReference type="Proteomes" id="UP000887575"/>
    </source>
</evidence>
<accession>A0AAF3EIB3</accession>